<dbReference type="EMBL" id="FRBG01000011">
    <property type="protein sequence ID" value="SHL09857.1"/>
    <property type="molecule type" value="Genomic_DNA"/>
</dbReference>
<reference evidence="3 5" key="2">
    <citation type="submission" date="2016-11" db="EMBL/GenBank/DDBJ databases">
        <authorList>
            <person name="Varghese N."/>
            <person name="Submissions S."/>
        </authorList>
    </citation>
    <scope>NUCLEOTIDE SEQUENCE [LARGE SCALE GENOMIC DNA]</scope>
    <source>
        <strain evidence="3 5">DSM 7308</strain>
    </source>
</reference>
<evidence type="ECO:0000313" key="3">
    <source>
        <dbReference type="EMBL" id="SHL09857.1"/>
    </source>
</evidence>
<sequence length="263" mass="29362">MLKYTSIASSSSGNCHYIGYKEKGILVDAGLSGKKIKEGLDKFDIKIENIVAILISHEHTDHIKGAGILSRRYDIPIYANQKTFDAMKEKIGCIHEKNIKIFQTDKKFEIDDIQITPFSIHHDAKDPVAFTFDTGNTKISIATDLGYVCENIKKNVCSSKLVVLESNHDVEMVKMGPYPYSLKKRVLSKKGHLSNEDAGKFALDLVKTGTEKILLAHLSKENNFPDLAFETVNSILKMNNIQVGKDVNLKVLDKDISSNLYAV</sequence>
<accession>A0A150FSX7</accession>
<evidence type="ECO:0000259" key="1">
    <source>
        <dbReference type="SMART" id="SM00849"/>
    </source>
</evidence>
<dbReference type="AlphaFoldDB" id="A0A150FSX7"/>
<dbReference type="Gene3D" id="3.60.15.10">
    <property type="entry name" value="Ribonuclease Z/Hydroxyacylglutathione hydrolase-like"/>
    <property type="match status" value="1"/>
</dbReference>
<keyword evidence="5" id="KW-1185">Reference proteome</keyword>
<dbReference type="SMART" id="SM00849">
    <property type="entry name" value="Lactamase_B"/>
    <property type="match status" value="1"/>
</dbReference>
<gene>
    <name evidence="2" type="ORF">JWYL7_1802</name>
    <name evidence="3" type="ORF">SAMN05661008_01461</name>
</gene>
<comment type="caution">
    <text evidence="2">The sequence shown here is derived from an EMBL/GenBank/DDBJ whole genome shotgun (WGS) entry which is preliminary data.</text>
</comment>
<evidence type="ECO:0000313" key="2">
    <source>
        <dbReference type="EMBL" id="KXZ40727.1"/>
    </source>
</evidence>
<dbReference type="OrthoDB" id="9781189at2"/>
<dbReference type="PANTHER" id="PTHR47619">
    <property type="entry name" value="METALLO-HYDROLASE YYCJ-RELATED"/>
    <property type="match status" value="1"/>
</dbReference>
<evidence type="ECO:0000313" key="4">
    <source>
        <dbReference type="Proteomes" id="UP000092605"/>
    </source>
</evidence>
<dbReference type="STRING" id="1121328.JWYL7_1802"/>
<name>A0A150FSX7_CLOPD</name>
<dbReference type="PATRIC" id="fig|1121328.3.peg.1814"/>
<dbReference type="Pfam" id="PF12706">
    <property type="entry name" value="Lactamase_B_2"/>
    <property type="match status" value="1"/>
</dbReference>
<reference evidence="2 4" key="1">
    <citation type="submission" date="2016-02" db="EMBL/GenBank/DDBJ databases">
        <title>Draft genome sequence for Clostridium paradoxum JW-YL-7.</title>
        <authorList>
            <person name="Utturkar S.M."/>
            <person name="Lancaster A."/>
            <person name="Poole F.L."/>
            <person name="Adams M.W."/>
            <person name="Brown S.D."/>
        </authorList>
    </citation>
    <scope>NUCLEOTIDE SEQUENCE [LARGE SCALE GENOMIC DNA]</scope>
    <source>
        <strain evidence="2 4">JW-YL-7</strain>
    </source>
</reference>
<dbReference type="InterPro" id="IPR052533">
    <property type="entry name" value="WalJ/YycJ-like"/>
</dbReference>
<dbReference type="InterPro" id="IPR036866">
    <property type="entry name" value="RibonucZ/Hydroxyglut_hydro"/>
</dbReference>
<protein>
    <submittedName>
        <fullName evidence="2">Beta-lactamase domain protein</fullName>
    </submittedName>
    <submittedName>
        <fullName evidence="3">Phosphoribosyl 1,2-cyclic phosphodiesterase</fullName>
    </submittedName>
</protein>
<dbReference type="EMBL" id="LSFY01000001">
    <property type="protein sequence ID" value="KXZ40727.1"/>
    <property type="molecule type" value="Genomic_DNA"/>
</dbReference>
<evidence type="ECO:0000313" key="5">
    <source>
        <dbReference type="Proteomes" id="UP000323392"/>
    </source>
</evidence>
<dbReference type="Proteomes" id="UP000092605">
    <property type="component" value="Unassembled WGS sequence"/>
</dbReference>
<dbReference type="InterPro" id="IPR001279">
    <property type="entry name" value="Metallo-B-lactamas"/>
</dbReference>
<feature type="domain" description="Metallo-beta-lactamase" evidence="1">
    <location>
        <begin position="12"/>
        <end position="192"/>
    </location>
</feature>
<organism evidence="2 4">
    <name type="scientific">Alkalithermobacter thermoalcaliphilus JW-YL-7 = DSM 7308</name>
    <dbReference type="NCBI Taxonomy" id="1121328"/>
    <lineage>
        <taxon>Bacteria</taxon>
        <taxon>Bacillati</taxon>
        <taxon>Bacillota</taxon>
        <taxon>Clostridia</taxon>
        <taxon>Peptostreptococcales</taxon>
        <taxon>Tepidibacteraceae</taxon>
        <taxon>Alkalithermobacter</taxon>
    </lineage>
</organism>
<dbReference type="Proteomes" id="UP000323392">
    <property type="component" value="Unassembled WGS sequence"/>
</dbReference>
<proteinExistence type="predicted"/>
<dbReference type="SUPFAM" id="SSF56281">
    <property type="entry name" value="Metallo-hydrolase/oxidoreductase"/>
    <property type="match status" value="1"/>
</dbReference>
<dbReference type="PANTHER" id="PTHR47619:SF1">
    <property type="entry name" value="EXODEOXYRIBONUCLEASE WALJ"/>
    <property type="match status" value="1"/>
</dbReference>
<dbReference type="RefSeq" id="WP_066072053.1">
    <property type="nucleotide sequence ID" value="NZ_FRBG01000011.1"/>
</dbReference>